<dbReference type="RefSeq" id="WP_244054073.1">
    <property type="nucleotide sequence ID" value="NZ_BQXH01000001.1"/>
</dbReference>
<dbReference type="Gene3D" id="3.40.630.40">
    <property type="entry name" value="Zn-dependent exopeptidases"/>
    <property type="match status" value="1"/>
</dbReference>
<keyword evidence="3" id="KW-0472">Membrane</keyword>
<dbReference type="SMART" id="SM00646">
    <property type="entry name" value="Ami_3"/>
    <property type="match status" value="1"/>
</dbReference>
<keyword evidence="1" id="KW-0378">Hydrolase</keyword>
<dbReference type="InterPro" id="IPR050695">
    <property type="entry name" value="N-acetylmuramoyl_amidase_3"/>
</dbReference>
<keyword evidence="3" id="KW-0812">Transmembrane</keyword>
<keyword evidence="2" id="KW-0961">Cell wall biogenesis/degradation</keyword>
<keyword evidence="6" id="KW-1185">Reference proteome</keyword>
<dbReference type="Gene3D" id="2.30.30.40">
    <property type="entry name" value="SH3 Domains"/>
    <property type="match status" value="1"/>
</dbReference>
<dbReference type="PANTHER" id="PTHR30404:SF7">
    <property type="entry name" value="CELL WALL AMIDASE LYTH-RELATED"/>
    <property type="match status" value="1"/>
</dbReference>
<keyword evidence="3" id="KW-1133">Transmembrane helix</keyword>
<dbReference type="Pfam" id="PF01520">
    <property type="entry name" value="Amidase_3"/>
    <property type="match status" value="1"/>
</dbReference>
<accession>A0ABQ5JEK5</accession>
<sequence length="286" mass="32235">MQRIKHGTKIPLNQIILLGIIVLLAGILTYRMVSYFKQVEVQTTQAVLKKGPGIETKDRFTLTQGQRLRVLKTKQHWLYVKTDDDQLGWVADWMLSPSYKNPLDSLSDATIVIDAGHGGHDSGALSNSKKEEKVYTLRYAKQVAKKLRLHGAKVYLTRTEDQTVSLGARPRLAEQVHADAFISFHFDSAPQANVASGYTTYYFNKGPSLKLANTINGHFEDLGLDNRGVDLGDFLVIRDNSRPAVLLEMGYINSERDFEKIKSHAYQNKVTSQVVAGLKDYFHHEE</sequence>
<protein>
    <submittedName>
        <fullName evidence="5">Cell wall amidase lytH</fullName>
    </submittedName>
</protein>
<comment type="caution">
    <text evidence="5">The sequence shown here is derived from an EMBL/GenBank/DDBJ whole genome shotgun (WGS) entry which is preliminary data.</text>
</comment>
<reference evidence="5" key="1">
    <citation type="journal article" date="2022" name="Int. J. Syst. Evol. Microbiol.">
        <title>A novel species of lactic acid bacteria, Ligilactobacillus pabuli sp. nov., isolated from alfalfa silage.</title>
        <authorList>
            <person name="Tohno M."/>
            <person name="Tanizawa Y."/>
            <person name="Sawada H."/>
            <person name="Sakamoto M."/>
            <person name="Ohkuma M."/>
            <person name="Kobayashi H."/>
        </authorList>
    </citation>
    <scope>NUCLEOTIDE SEQUENCE</scope>
    <source>
        <strain evidence="5">AF129</strain>
    </source>
</reference>
<dbReference type="EMBL" id="BQXH01000001">
    <property type="protein sequence ID" value="GKS80483.1"/>
    <property type="molecule type" value="Genomic_DNA"/>
</dbReference>
<feature type="transmembrane region" description="Helical" evidence="3">
    <location>
        <begin position="12"/>
        <end position="33"/>
    </location>
</feature>
<evidence type="ECO:0000259" key="4">
    <source>
        <dbReference type="SMART" id="SM00646"/>
    </source>
</evidence>
<organism evidence="5 6">
    <name type="scientific">Ligilactobacillus pabuli</name>
    <dbReference type="NCBI Taxonomy" id="2886039"/>
    <lineage>
        <taxon>Bacteria</taxon>
        <taxon>Bacillati</taxon>
        <taxon>Bacillota</taxon>
        <taxon>Bacilli</taxon>
        <taxon>Lactobacillales</taxon>
        <taxon>Lactobacillaceae</taxon>
        <taxon>Ligilactobacillus</taxon>
    </lineage>
</organism>
<feature type="domain" description="MurNAc-LAA" evidence="4">
    <location>
        <begin position="170"/>
        <end position="279"/>
    </location>
</feature>
<evidence type="ECO:0000313" key="6">
    <source>
        <dbReference type="Proteomes" id="UP001055149"/>
    </source>
</evidence>
<dbReference type="InterPro" id="IPR003646">
    <property type="entry name" value="SH3-like_bac-type"/>
</dbReference>
<dbReference type="SUPFAM" id="SSF53187">
    <property type="entry name" value="Zn-dependent exopeptidases"/>
    <property type="match status" value="1"/>
</dbReference>
<evidence type="ECO:0000256" key="1">
    <source>
        <dbReference type="ARBA" id="ARBA00022801"/>
    </source>
</evidence>
<dbReference type="CDD" id="cd02696">
    <property type="entry name" value="MurNAc-LAA"/>
    <property type="match status" value="1"/>
</dbReference>
<dbReference type="Proteomes" id="UP001055149">
    <property type="component" value="Unassembled WGS sequence"/>
</dbReference>
<gene>
    <name evidence="5" type="primary">amiC</name>
    <name evidence="5" type="ORF">LPAF129_01680</name>
</gene>
<name>A0ABQ5JEK5_9LACO</name>
<evidence type="ECO:0000256" key="3">
    <source>
        <dbReference type="SAM" id="Phobius"/>
    </source>
</evidence>
<evidence type="ECO:0000313" key="5">
    <source>
        <dbReference type="EMBL" id="GKS80483.1"/>
    </source>
</evidence>
<dbReference type="Pfam" id="PF08239">
    <property type="entry name" value="SH3_3"/>
    <property type="match status" value="1"/>
</dbReference>
<dbReference type="InterPro" id="IPR002508">
    <property type="entry name" value="MurNAc-LAA_cat"/>
</dbReference>
<dbReference type="PANTHER" id="PTHR30404">
    <property type="entry name" value="N-ACETYLMURAMOYL-L-ALANINE AMIDASE"/>
    <property type="match status" value="1"/>
</dbReference>
<evidence type="ECO:0000256" key="2">
    <source>
        <dbReference type="ARBA" id="ARBA00023316"/>
    </source>
</evidence>
<proteinExistence type="predicted"/>